<feature type="transmembrane region" description="Helical" evidence="1">
    <location>
        <begin position="109"/>
        <end position="128"/>
    </location>
</feature>
<protein>
    <recommendedName>
        <fullName evidence="4">DUF2231 domain-containing protein</fullName>
    </recommendedName>
</protein>
<evidence type="ECO:0000313" key="3">
    <source>
        <dbReference type="Proteomes" id="UP000488299"/>
    </source>
</evidence>
<keyword evidence="1" id="KW-0812">Transmembrane</keyword>
<dbReference type="Proteomes" id="UP000488299">
    <property type="component" value="Unassembled WGS sequence"/>
</dbReference>
<gene>
    <name evidence="2" type="ORF">F5984_10440</name>
</gene>
<evidence type="ECO:0000256" key="1">
    <source>
        <dbReference type="SAM" id="Phobius"/>
    </source>
</evidence>
<proteinExistence type="predicted"/>
<feature type="transmembrane region" description="Helical" evidence="1">
    <location>
        <begin position="12"/>
        <end position="30"/>
    </location>
</feature>
<dbReference type="RefSeq" id="WP_152124193.1">
    <property type="nucleotide sequence ID" value="NZ_WELI01000003.1"/>
</dbReference>
<sequence>MNAAHFHLVVNHLPIIFPIAGSIVLVTALISKSEPVKRTAYLLFIIGSLTAIAAMNSGEGAEEVVEHINGVSEEYIEKHEEVAKTFAILTAILGGLSLLGLWASFKKSALSTPVSIGTLIFAAVVLFFGKETGTTGGEIRHTEIRAEGNQATVPTGKAESEHDE</sequence>
<organism evidence="2 3">
    <name type="scientific">Rudanella paleaurantiibacter</name>
    <dbReference type="NCBI Taxonomy" id="2614655"/>
    <lineage>
        <taxon>Bacteria</taxon>
        <taxon>Pseudomonadati</taxon>
        <taxon>Bacteroidota</taxon>
        <taxon>Cytophagia</taxon>
        <taxon>Cytophagales</taxon>
        <taxon>Cytophagaceae</taxon>
        <taxon>Rudanella</taxon>
    </lineage>
</organism>
<dbReference type="EMBL" id="WELI01000003">
    <property type="protein sequence ID" value="KAB7731212.1"/>
    <property type="molecule type" value="Genomic_DNA"/>
</dbReference>
<keyword evidence="1" id="KW-1133">Transmembrane helix</keyword>
<reference evidence="2 3" key="1">
    <citation type="submission" date="2019-10" db="EMBL/GenBank/DDBJ databases">
        <title>Rudanella paleaurantiibacter sp. nov., isolated from sludge.</title>
        <authorList>
            <person name="Xu S.Q."/>
        </authorList>
    </citation>
    <scope>NUCLEOTIDE SEQUENCE [LARGE SCALE GENOMIC DNA]</scope>
    <source>
        <strain evidence="2 3">HX-22-17</strain>
    </source>
</reference>
<feature type="transmembrane region" description="Helical" evidence="1">
    <location>
        <begin position="82"/>
        <end position="102"/>
    </location>
</feature>
<feature type="transmembrane region" description="Helical" evidence="1">
    <location>
        <begin position="39"/>
        <end position="57"/>
    </location>
</feature>
<comment type="caution">
    <text evidence="2">The sequence shown here is derived from an EMBL/GenBank/DDBJ whole genome shotgun (WGS) entry which is preliminary data.</text>
</comment>
<name>A0A7J5U0D1_9BACT</name>
<accession>A0A7J5U0D1</accession>
<keyword evidence="1" id="KW-0472">Membrane</keyword>
<keyword evidence="3" id="KW-1185">Reference proteome</keyword>
<dbReference type="AlphaFoldDB" id="A0A7J5U0D1"/>
<evidence type="ECO:0008006" key="4">
    <source>
        <dbReference type="Google" id="ProtNLM"/>
    </source>
</evidence>
<evidence type="ECO:0000313" key="2">
    <source>
        <dbReference type="EMBL" id="KAB7731212.1"/>
    </source>
</evidence>